<protein>
    <submittedName>
        <fullName evidence="2">Uncharacterized protein</fullName>
    </submittedName>
</protein>
<organism evidence="2 3">
    <name type="scientific">Thalassiosira oceanica</name>
    <name type="common">Marine diatom</name>
    <dbReference type="NCBI Taxonomy" id="159749"/>
    <lineage>
        <taxon>Eukaryota</taxon>
        <taxon>Sar</taxon>
        <taxon>Stramenopiles</taxon>
        <taxon>Ochrophyta</taxon>
        <taxon>Bacillariophyta</taxon>
        <taxon>Coscinodiscophyceae</taxon>
        <taxon>Thalassiosirophycidae</taxon>
        <taxon>Thalassiosirales</taxon>
        <taxon>Thalassiosiraceae</taxon>
        <taxon>Thalassiosira</taxon>
    </lineage>
</organism>
<dbReference type="EMBL" id="AGNL01006811">
    <property type="protein sequence ID" value="EJK71769.1"/>
    <property type="molecule type" value="Genomic_DNA"/>
</dbReference>
<feature type="compositionally biased region" description="Basic residues" evidence="1">
    <location>
        <begin position="495"/>
        <end position="515"/>
    </location>
</feature>
<feature type="region of interest" description="Disordered" evidence="1">
    <location>
        <begin position="426"/>
        <end position="529"/>
    </location>
</feature>
<feature type="compositionally biased region" description="Basic and acidic residues" evidence="1">
    <location>
        <begin position="430"/>
        <end position="450"/>
    </location>
</feature>
<reference evidence="2 3" key="1">
    <citation type="journal article" date="2012" name="Genome Biol.">
        <title>Genome and low-iron response of an oceanic diatom adapted to chronic iron limitation.</title>
        <authorList>
            <person name="Lommer M."/>
            <person name="Specht M."/>
            <person name="Roy A.S."/>
            <person name="Kraemer L."/>
            <person name="Andreson R."/>
            <person name="Gutowska M.A."/>
            <person name="Wolf J."/>
            <person name="Bergner S.V."/>
            <person name="Schilhabel M.B."/>
            <person name="Klostermeier U.C."/>
            <person name="Beiko R.G."/>
            <person name="Rosenstiel P."/>
            <person name="Hippler M."/>
            <person name="Laroche J."/>
        </authorList>
    </citation>
    <scope>NUCLEOTIDE SEQUENCE [LARGE SCALE GENOMIC DNA]</scope>
    <source>
        <strain evidence="2 3">CCMP1005</strain>
    </source>
</reference>
<feature type="region of interest" description="Disordered" evidence="1">
    <location>
        <begin position="1"/>
        <end position="79"/>
    </location>
</feature>
<name>K0T3U2_THAOC</name>
<feature type="compositionally biased region" description="Basic and acidic residues" evidence="1">
    <location>
        <begin position="29"/>
        <end position="50"/>
    </location>
</feature>
<accession>K0T3U2</accession>
<sequence length="566" mass="61875">RRAWKLPNRVERVRPPPRARGARGSAQDRASRRGRREDGGVRGREAEKVRRAAPRAEQARTENQGTGRRQGGAIGNGWASVRMNRPAGRLVQQLKKVRMPVTLAKLAKAVEIDVDKLSSSARSDPGTFPFGNVRHQPTSFLPRLSRGLAEDDAESVFPLPSAAQGHSLRWPLALVLLLAQLTVLPPTPPRAVRGVHDHPPPASPRGIVLRHHGVVQVAHRHPVRRVLESCHVEYEARVGRAVVRRHRAEVTFACLAEVGSGERAHEETTTPLGAIPSPDRVCDPVPIAFGLVIRPRRRPDRVHDVPSKFLKSDPRVRVPAVATAATVASRPPQHGPRPLAPRQARELLKADPLPPHPFGVKAATLQEHVLVAEEPPAAPPPDVRVDRHRVEHDEERRDAAVRRVGLVDEVRRQGEVRLGVSLAQALGEHPPPRRGVEPDERSAGVHRGGEAARGGRRRWRRLPSAAAPKPVQAPVAVSRGAPRLARGCRESPPRRPTRGRHRHHPRVTPHRRHGGGAHDEDGDVERPSRMCPLPLFGSLVPAPALLAAPAVTEAESNPPPAQAQPN</sequence>
<gene>
    <name evidence="2" type="ORF">THAOC_06760</name>
</gene>
<evidence type="ECO:0000256" key="1">
    <source>
        <dbReference type="SAM" id="MobiDB-lite"/>
    </source>
</evidence>
<feature type="non-terminal residue" evidence="2">
    <location>
        <position position="1"/>
    </location>
</feature>
<dbReference type="AlphaFoldDB" id="K0T3U2"/>
<feature type="compositionally biased region" description="Low complexity" evidence="1">
    <location>
        <begin position="462"/>
        <end position="477"/>
    </location>
</feature>
<feature type="compositionally biased region" description="Basic and acidic residues" evidence="1">
    <location>
        <begin position="516"/>
        <end position="528"/>
    </location>
</feature>
<dbReference type="Proteomes" id="UP000266841">
    <property type="component" value="Unassembled WGS sequence"/>
</dbReference>
<proteinExistence type="predicted"/>
<evidence type="ECO:0000313" key="2">
    <source>
        <dbReference type="EMBL" id="EJK71769.1"/>
    </source>
</evidence>
<keyword evidence="3" id="KW-1185">Reference proteome</keyword>
<evidence type="ECO:0000313" key="3">
    <source>
        <dbReference type="Proteomes" id="UP000266841"/>
    </source>
</evidence>
<comment type="caution">
    <text evidence="2">The sequence shown here is derived from an EMBL/GenBank/DDBJ whole genome shotgun (WGS) entry which is preliminary data.</text>
</comment>